<name>E4U0Y6_SULKY</name>
<reference evidence="1 2" key="1">
    <citation type="journal article" date="2012" name="Stand. Genomic Sci.">
        <title>Complete genome sequence of the sulfur compounds oxidizing chemolithoautotroph Sulfuricurvum kujiense type strain (YK-1(T)).</title>
        <authorList>
            <person name="Han C."/>
            <person name="Kotsyurbenko O."/>
            <person name="Chertkov O."/>
            <person name="Held B."/>
            <person name="Lapidus A."/>
            <person name="Nolan M."/>
            <person name="Lucas S."/>
            <person name="Hammon N."/>
            <person name="Deshpande S."/>
            <person name="Cheng J.F."/>
            <person name="Tapia R."/>
            <person name="Goodwin L.A."/>
            <person name="Pitluck S."/>
            <person name="Liolios K."/>
            <person name="Pagani I."/>
            <person name="Ivanova N."/>
            <person name="Mavromatis K."/>
            <person name="Mikhailova N."/>
            <person name="Pati A."/>
            <person name="Chen A."/>
            <person name="Palaniappan K."/>
            <person name="Land M."/>
            <person name="Hauser L."/>
            <person name="Chang Y.J."/>
            <person name="Jeffries C.D."/>
            <person name="Brambilla E.M."/>
            <person name="Rohde M."/>
            <person name="Spring S."/>
            <person name="Sikorski J."/>
            <person name="Goker M."/>
            <person name="Woyke T."/>
            <person name="Bristow J."/>
            <person name="Eisen J.A."/>
            <person name="Markowitz V."/>
            <person name="Hugenholtz P."/>
            <person name="Kyrpides N.C."/>
            <person name="Klenk H.P."/>
            <person name="Detter J.C."/>
        </authorList>
    </citation>
    <scope>NUCLEOTIDE SEQUENCE [LARGE SCALE GENOMIC DNA]</scope>
    <source>
        <strain evidence="2">ATCC BAA-921 / DSM 16994 / JCM 11577 / YK-1</strain>
    </source>
</reference>
<keyword evidence="2" id="KW-1185">Reference proteome</keyword>
<dbReference type="AlphaFoldDB" id="E4U0Y6"/>
<evidence type="ECO:0000313" key="1">
    <source>
        <dbReference type="EMBL" id="ADR34388.1"/>
    </source>
</evidence>
<dbReference type="HOGENOM" id="CLU_1599391_0_0_7"/>
<gene>
    <name evidence="1" type="ordered locus">Sulku_1727</name>
</gene>
<evidence type="ECO:0000313" key="2">
    <source>
        <dbReference type="Proteomes" id="UP000008721"/>
    </source>
</evidence>
<dbReference type="eggNOG" id="ENOG5033YP2">
    <property type="taxonomic scope" value="Bacteria"/>
</dbReference>
<protein>
    <recommendedName>
        <fullName evidence="3">GIY-YIG domain-containing protein</fullName>
    </recommendedName>
</protein>
<dbReference type="RefSeq" id="WP_013460585.1">
    <property type="nucleotide sequence ID" value="NC_014762.1"/>
</dbReference>
<evidence type="ECO:0008006" key="3">
    <source>
        <dbReference type="Google" id="ProtNLM"/>
    </source>
</evidence>
<dbReference type="Proteomes" id="UP000008721">
    <property type="component" value="Chromosome"/>
</dbReference>
<dbReference type="EMBL" id="CP002355">
    <property type="protein sequence ID" value="ADR34388.1"/>
    <property type="molecule type" value="Genomic_DNA"/>
</dbReference>
<dbReference type="STRING" id="709032.Sulku_1727"/>
<dbReference type="KEGG" id="sku:Sulku_1727"/>
<organism evidence="1 2">
    <name type="scientific">Sulfuricurvum kujiense (strain ATCC BAA-921 / DSM 16994 / JCM 11577 / YK-1)</name>
    <dbReference type="NCBI Taxonomy" id="709032"/>
    <lineage>
        <taxon>Bacteria</taxon>
        <taxon>Pseudomonadati</taxon>
        <taxon>Campylobacterota</taxon>
        <taxon>Epsilonproteobacteria</taxon>
        <taxon>Campylobacterales</taxon>
        <taxon>Sulfurimonadaceae</taxon>
        <taxon>Sulfuricurvum</taxon>
    </lineage>
</organism>
<proteinExistence type="predicted"/>
<accession>E4U0Y6</accession>
<sequence>MENMVNDAVEIFIEWKGPYTLDELNTLKDDNKDYGVYQIYGTHPVYGSHVLLYIGKAAEQTFGQRIGQEGWYLNSDKDHVQIYVGRLFGKNQPNEDDWNHLISLAEQLLIFSHWPAGNSSNINSISRKKEMLETFKNIRIYNYDNHRNLMPEVSGKIYIEELEFDDTHIFSTSRKKRK</sequence>